<dbReference type="PANTHER" id="PTHR48098:SF3">
    <property type="entry name" value="IRON(III) ENTEROBACTIN ESTERASE"/>
    <property type="match status" value="1"/>
</dbReference>
<proteinExistence type="predicted"/>
<dbReference type="InterPro" id="IPR029058">
    <property type="entry name" value="AB_hydrolase_fold"/>
</dbReference>
<protein>
    <submittedName>
        <fullName evidence="1">Enterochelin esterase family protein</fullName>
    </submittedName>
</protein>
<dbReference type="AlphaFoldDB" id="A0A841PW54"/>
<gene>
    <name evidence="1" type="ORF">HNR44_000452</name>
</gene>
<organism evidence="1 2">
    <name type="scientific">Geomicrobium halophilum</name>
    <dbReference type="NCBI Taxonomy" id="549000"/>
    <lineage>
        <taxon>Bacteria</taxon>
        <taxon>Bacillati</taxon>
        <taxon>Bacillota</taxon>
        <taxon>Bacilli</taxon>
        <taxon>Bacillales</taxon>
        <taxon>Geomicrobium</taxon>
    </lineage>
</organism>
<dbReference type="SUPFAM" id="SSF53474">
    <property type="entry name" value="alpha/beta-Hydrolases"/>
    <property type="match status" value="1"/>
</dbReference>
<evidence type="ECO:0000313" key="2">
    <source>
        <dbReference type="Proteomes" id="UP000568839"/>
    </source>
</evidence>
<dbReference type="RefSeq" id="WP_184402491.1">
    <property type="nucleotide sequence ID" value="NZ_JACHHJ010000001.1"/>
</dbReference>
<dbReference type="Proteomes" id="UP000568839">
    <property type="component" value="Unassembled WGS sequence"/>
</dbReference>
<dbReference type="InterPro" id="IPR050583">
    <property type="entry name" value="Mycobacterial_A85_antigen"/>
</dbReference>
<dbReference type="Pfam" id="PF00756">
    <property type="entry name" value="Esterase"/>
    <property type="match status" value="1"/>
</dbReference>
<dbReference type="InterPro" id="IPR000801">
    <property type="entry name" value="Esterase-like"/>
</dbReference>
<dbReference type="Gene3D" id="3.40.50.1820">
    <property type="entry name" value="alpha/beta hydrolase"/>
    <property type="match status" value="1"/>
</dbReference>
<dbReference type="EMBL" id="JACHHJ010000001">
    <property type="protein sequence ID" value="MBB6448503.1"/>
    <property type="molecule type" value="Genomic_DNA"/>
</dbReference>
<dbReference type="PANTHER" id="PTHR48098">
    <property type="entry name" value="ENTEROCHELIN ESTERASE-RELATED"/>
    <property type="match status" value="1"/>
</dbReference>
<reference evidence="1 2" key="1">
    <citation type="submission" date="2020-08" db="EMBL/GenBank/DDBJ databases">
        <title>Genomic Encyclopedia of Type Strains, Phase IV (KMG-IV): sequencing the most valuable type-strain genomes for metagenomic binning, comparative biology and taxonomic classification.</title>
        <authorList>
            <person name="Goeker M."/>
        </authorList>
    </citation>
    <scope>NUCLEOTIDE SEQUENCE [LARGE SCALE GENOMIC DNA]</scope>
    <source>
        <strain evidence="1 2">DSM 21769</strain>
    </source>
</reference>
<comment type="caution">
    <text evidence="1">The sequence shown here is derived from an EMBL/GenBank/DDBJ whole genome shotgun (WGS) entry which is preliminary data.</text>
</comment>
<evidence type="ECO:0000313" key="1">
    <source>
        <dbReference type="EMBL" id="MBB6448503.1"/>
    </source>
</evidence>
<accession>A0A841PW54</accession>
<name>A0A841PW54_9BACL</name>
<sequence length="242" mass="27510">MDGEIRSLTFSSSILDTEFELFVYIPPNYHDGVAYHLAIAQDGQDYFKLGKIGRKIETLILDEAGPETIVVGVPYPRIAARRKWYHPDGEATGEYLQFLTEELLPYLGREFSLQEEADGRTLLGDSLAGSLALLACLKYPDTFTRAAMHSPYVNDTLLNTIDASAELERLTIYHTVGSKEEEVKGTDGSIMDFITMNENLHAKLVDKVSNYRYKIFENGDHTWRTWEPDLHKALHFMFIQHG</sequence>
<keyword evidence="2" id="KW-1185">Reference proteome</keyword>